<dbReference type="InterPro" id="IPR005123">
    <property type="entry name" value="Oxoglu/Fe-dep_dioxygenase_dom"/>
</dbReference>
<keyword evidence="1" id="KW-0479">Metal-binding</keyword>
<reference evidence="3 4" key="1">
    <citation type="submission" date="2010-05" db="EMBL/GenBank/DDBJ databases">
        <title>The Genome Sequence of Thecamonas trahens ATCC 50062.</title>
        <authorList>
            <consortium name="The Broad Institute Genome Sequencing Platform"/>
            <person name="Russ C."/>
            <person name="Cuomo C."/>
            <person name="Shea T."/>
            <person name="Young S.K."/>
            <person name="Zeng Q."/>
            <person name="Koehrsen M."/>
            <person name="Haas B."/>
            <person name="Borodovsky M."/>
            <person name="Guigo R."/>
            <person name="Alvarado L."/>
            <person name="Berlin A."/>
            <person name="Bochicchio J."/>
            <person name="Borenstein D."/>
            <person name="Chapman S."/>
            <person name="Chen Z."/>
            <person name="Freedman E."/>
            <person name="Gellesch M."/>
            <person name="Goldberg J."/>
            <person name="Griggs A."/>
            <person name="Gujja S."/>
            <person name="Heilman E."/>
            <person name="Heiman D."/>
            <person name="Hepburn T."/>
            <person name="Howarth C."/>
            <person name="Jen D."/>
            <person name="Larson L."/>
            <person name="Mehta T."/>
            <person name="Park D."/>
            <person name="Pearson M."/>
            <person name="Roberts A."/>
            <person name="Saif S."/>
            <person name="Shenoy N."/>
            <person name="Sisk P."/>
            <person name="Stolte C."/>
            <person name="Sykes S."/>
            <person name="Thomson T."/>
            <person name="Walk T."/>
            <person name="White J."/>
            <person name="Yandava C."/>
            <person name="Burger G."/>
            <person name="Gray M.W."/>
            <person name="Holland P.W.H."/>
            <person name="King N."/>
            <person name="Lang F.B.F."/>
            <person name="Roger A.J."/>
            <person name="Ruiz-Trillo I."/>
            <person name="Lander E."/>
            <person name="Nusbaum C."/>
        </authorList>
    </citation>
    <scope>NUCLEOTIDE SEQUENCE [LARGE SCALE GENOMIC DNA]</scope>
    <source>
        <strain evidence="3 4">ATCC 50062</strain>
    </source>
</reference>
<accession>A0A0L0DCU6</accession>
<organism evidence="3 4">
    <name type="scientific">Thecamonas trahens ATCC 50062</name>
    <dbReference type="NCBI Taxonomy" id="461836"/>
    <lineage>
        <taxon>Eukaryota</taxon>
        <taxon>Apusozoa</taxon>
        <taxon>Apusomonadida</taxon>
        <taxon>Apusomonadidae</taxon>
        <taxon>Thecamonas</taxon>
    </lineage>
</organism>
<dbReference type="OrthoDB" id="288590at2759"/>
<dbReference type="STRING" id="461836.A0A0L0DCU6"/>
<feature type="domain" description="Fe2OG dioxygenase" evidence="2">
    <location>
        <begin position="196"/>
        <end position="296"/>
    </location>
</feature>
<dbReference type="GeneID" id="25564590"/>
<sequence>MTDAIPHTLPKPDVVPELDVAALEDAPTAEALAALAHACHTVGFLRVVNHGVPVEVVDDVLAAASEVFSLDQAEKEAVHINGSLSFRGYARVGEEITLGVPDFKETFDVGLEHPPVGQDAVAAAAATGAWAGLLAGANQWPAAAPMLAPRIYAYMDAMRELGLRIMTILAAALDLPLDTFTSVYTRRPAGRPDAAGFALLRLLRYPPQAGAPRIGVGEHSDFGMLTLLATDDIGGLQVEIEPGVWRDVPPRSGTFVLNFGDLLEVWTNGYIRATNHRVISPSSTMPRFSVPFFVEPDLDATFTPLDSSRFAYAPGRRPLDAEAADAAIFQKYEGRFEDALHYGDHIFAACVRSFPTNPVSIAWLAAQREP</sequence>
<keyword evidence="4" id="KW-1185">Reference proteome</keyword>
<evidence type="ECO:0000313" key="4">
    <source>
        <dbReference type="Proteomes" id="UP000054408"/>
    </source>
</evidence>
<keyword evidence="1" id="KW-0560">Oxidoreductase</keyword>
<dbReference type="GO" id="GO:0046872">
    <property type="term" value="F:metal ion binding"/>
    <property type="evidence" value="ECO:0007669"/>
    <property type="project" value="UniProtKB-KW"/>
</dbReference>
<dbReference type="SUPFAM" id="SSF51197">
    <property type="entry name" value="Clavaminate synthase-like"/>
    <property type="match status" value="1"/>
</dbReference>
<comment type="similarity">
    <text evidence="1">Belongs to the iron/ascorbate-dependent oxidoreductase family.</text>
</comment>
<evidence type="ECO:0000259" key="2">
    <source>
        <dbReference type="PROSITE" id="PS51471"/>
    </source>
</evidence>
<name>A0A0L0DCU6_THETB</name>
<dbReference type="Gene3D" id="2.60.120.330">
    <property type="entry name" value="B-lactam Antibiotic, Isopenicillin N Synthase, Chain"/>
    <property type="match status" value="1"/>
</dbReference>
<evidence type="ECO:0000256" key="1">
    <source>
        <dbReference type="RuleBase" id="RU003682"/>
    </source>
</evidence>
<gene>
    <name evidence="3" type="ORF">AMSG_05105</name>
</gene>
<dbReference type="InterPro" id="IPR050231">
    <property type="entry name" value="Iron_ascorbate_oxido_reductase"/>
</dbReference>
<protein>
    <submittedName>
        <fullName evidence="3">Iron/ascorbate-dependent oxidoreductase</fullName>
    </submittedName>
</protein>
<dbReference type="Pfam" id="PF14226">
    <property type="entry name" value="DIOX_N"/>
    <property type="match status" value="1"/>
</dbReference>
<dbReference type="RefSeq" id="XP_013758160.1">
    <property type="nucleotide sequence ID" value="XM_013902706.1"/>
</dbReference>
<dbReference type="eggNOG" id="KOG0143">
    <property type="taxonomic scope" value="Eukaryota"/>
</dbReference>
<dbReference type="Pfam" id="PF03171">
    <property type="entry name" value="2OG-FeII_Oxy"/>
    <property type="match status" value="1"/>
</dbReference>
<dbReference type="EMBL" id="GL349453">
    <property type="protein sequence ID" value="KNC49133.1"/>
    <property type="molecule type" value="Genomic_DNA"/>
</dbReference>
<dbReference type="GO" id="GO:0016491">
    <property type="term" value="F:oxidoreductase activity"/>
    <property type="evidence" value="ECO:0007669"/>
    <property type="project" value="UniProtKB-KW"/>
</dbReference>
<dbReference type="AlphaFoldDB" id="A0A0L0DCU6"/>
<keyword evidence="1" id="KW-0408">Iron</keyword>
<dbReference type="OMA" id="FWHVGRE"/>
<dbReference type="InterPro" id="IPR044861">
    <property type="entry name" value="IPNS-like_FE2OG_OXY"/>
</dbReference>
<proteinExistence type="inferred from homology"/>
<dbReference type="PANTHER" id="PTHR47990">
    <property type="entry name" value="2-OXOGLUTARATE (2OG) AND FE(II)-DEPENDENT OXYGENASE SUPERFAMILY PROTEIN-RELATED"/>
    <property type="match status" value="1"/>
</dbReference>
<dbReference type="Proteomes" id="UP000054408">
    <property type="component" value="Unassembled WGS sequence"/>
</dbReference>
<dbReference type="PROSITE" id="PS51471">
    <property type="entry name" value="FE2OG_OXY"/>
    <property type="match status" value="1"/>
</dbReference>
<dbReference type="InterPro" id="IPR026992">
    <property type="entry name" value="DIOX_N"/>
</dbReference>
<evidence type="ECO:0000313" key="3">
    <source>
        <dbReference type="EMBL" id="KNC49133.1"/>
    </source>
</evidence>
<dbReference type="InterPro" id="IPR027443">
    <property type="entry name" value="IPNS-like_sf"/>
</dbReference>
<dbReference type="PRINTS" id="PR00682">
    <property type="entry name" value="IPNSYNTHASE"/>
</dbReference>